<keyword evidence="4" id="KW-1185">Reference proteome</keyword>
<evidence type="ECO:0000256" key="1">
    <source>
        <dbReference type="SAM" id="Phobius"/>
    </source>
</evidence>
<protein>
    <submittedName>
        <fullName evidence="3">Conjugative transposon protein TraM</fullName>
    </submittedName>
</protein>
<dbReference type="Pfam" id="PF12508">
    <property type="entry name" value="Transposon_TraM"/>
    <property type="match status" value="1"/>
</dbReference>
<dbReference type="RefSeq" id="WP_150091156.1">
    <property type="nucleotide sequence ID" value="NZ_VWSF01000019.1"/>
</dbReference>
<accession>A0A5M6D3E6</accession>
<organism evidence="3 4">
    <name type="scientific">Adhaeribacter rhizoryzae</name>
    <dbReference type="NCBI Taxonomy" id="2607907"/>
    <lineage>
        <taxon>Bacteria</taxon>
        <taxon>Pseudomonadati</taxon>
        <taxon>Bacteroidota</taxon>
        <taxon>Cytophagia</taxon>
        <taxon>Cytophagales</taxon>
        <taxon>Hymenobacteraceae</taxon>
        <taxon>Adhaeribacter</taxon>
    </lineage>
</organism>
<comment type="caution">
    <text evidence="3">The sequence shown here is derived from an EMBL/GenBank/DDBJ whole genome shotgun (WGS) entry which is preliminary data.</text>
</comment>
<dbReference type="InterPro" id="IPR022187">
    <property type="entry name" value="Conjug_transposon_TraM"/>
</dbReference>
<keyword evidence="1" id="KW-0812">Transmembrane</keyword>
<reference evidence="3 4" key="1">
    <citation type="submission" date="2019-09" db="EMBL/GenBank/DDBJ databases">
        <title>Genome sequence and assembly of Adhaeribacter sp.</title>
        <authorList>
            <person name="Chhetri G."/>
        </authorList>
    </citation>
    <scope>NUCLEOTIDE SEQUENCE [LARGE SCALE GENOMIC DNA]</scope>
    <source>
        <strain evidence="3 4">DK36</strain>
    </source>
</reference>
<dbReference type="AlphaFoldDB" id="A0A5M6D3E6"/>
<dbReference type="NCBIfam" id="TIGR03779">
    <property type="entry name" value="Bac_Flav_CT_M"/>
    <property type="match status" value="1"/>
</dbReference>
<evidence type="ECO:0000259" key="2">
    <source>
        <dbReference type="Pfam" id="PF12508"/>
    </source>
</evidence>
<gene>
    <name evidence="3" type="primary">traM</name>
    <name evidence="3" type="ORF">F0145_19635</name>
</gene>
<name>A0A5M6D3E6_9BACT</name>
<keyword evidence="1" id="KW-1133">Transmembrane helix</keyword>
<feature type="domain" description="Conjugative transposon TraM C-terminal" evidence="2">
    <location>
        <begin position="270"/>
        <end position="419"/>
    </location>
</feature>
<dbReference type="InterPro" id="IPR055407">
    <property type="entry name" value="TraM_C"/>
</dbReference>
<keyword evidence="1" id="KW-0472">Membrane</keyword>
<dbReference type="Proteomes" id="UP000323426">
    <property type="component" value="Unassembled WGS sequence"/>
</dbReference>
<proteinExistence type="predicted"/>
<evidence type="ECO:0000313" key="4">
    <source>
        <dbReference type="Proteomes" id="UP000323426"/>
    </source>
</evidence>
<feature type="transmembrane region" description="Helical" evidence="1">
    <location>
        <begin position="20"/>
        <end position="38"/>
    </location>
</feature>
<evidence type="ECO:0000313" key="3">
    <source>
        <dbReference type="EMBL" id="KAA5542001.1"/>
    </source>
</evidence>
<sequence length="420" mass="45916">MDTTQVQHSPEFLHQRKMAVALPLFIVPFLTIIFYIFGGGTPPASATMQITGLNTEVPKPAEKGNLISDKLSAYKLKDEQEAKAERMRTLADDRDSNISSSGVLDTNSVASGSSGLAYTPAPRPTVRREDRREYDNLNTRVNSFYRTSANSSSVSDAKIDRLIELMEREQGGGAASMDVNRELKNHPYLQYLQRTLTSGQFAGEKPAPQVQDTVGKKQPKRRIVEVAGYNQKVVNKLPQLKEDEQRPAMQQGNTFYSLGGKGGHMIGNTISAMIHNDQTLVNGSTVKMRLVNDINLQGTVIPKNSFIYGVASIGNERLKIAVENIRYGKDIVPVDLKVYDNDGMLGVYIPGSVERDAGKEALGSMASGGSYNVTMATGVKEQLAMQAAQSGINGIKTLAGKKARQVKVHVKANYQVYLKS</sequence>
<dbReference type="EMBL" id="VWSF01000019">
    <property type="protein sequence ID" value="KAA5542001.1"/>
    <property type="molecule type" value="Genomic_DNA"/>
</dbReference>